<feature type="transmembrane region" description="Helical" evidence="6">
    <location>
        <begin position="68"/>
        <end position="86"/>
    </location>
</feature>
<sequence length="210" mass="23250">MHELWMFTAVALMIVMVPGVDSLLVLKNTIVHGKKAGFFTMVGIVLALLVWTTLAVLGLATIISKSMVVFLVIKYAGAAYLIYLGIQSWRARAQNMMLQEEVTIKENGEKNVPLSCMTQGITTDLLNPKTLLLYVTLMPQFIQPNFNINAQLIVLAGILIALSIVWLGIVILVMNVIRKWFMKQTVQAMFNKITGVMLVGIGVRIASEKV</sequence>
<dbReference type="AlphaFoldDB" id="A0A2S0K1P6"/>
<evidence type="ECO:0000256" key="2">
    <source>
        <dbReference type="ARBA" id="ARBA00022475"/>
    </source>
</evidence>
<comment type="subcellular location">
    <subcellularLocation>
        <location evidence="1">Cell membrane</location>
        <topology evidence="1">Multi-pass membrane protein</topology>
    </subcellularLocation>
</comment>
<evidence type="ECO:0000256" key="4">
    <source>
        <dbReference type="ARBA" id="ARBA00022989"/>
    </source>
</evidence>
<gene>
    <name evidence="8" type="primary">yrhP</name>
    <name evidence="7" type="ORF">LS41612_14135</name>
    <name evidence="8" type="ORF">NCTC10338_01871</name>
</gene>
<dbReference type="PANTHER" id="PTHR30086:SF20">
    <property type="entry name" value="ARGININE EXPORTER PROTEIN ARGO-RELATED"/>
    <property type="match status" value="1"/>
</dbReference>
<accession>A0A2S0K1P6</accession>
<keyword evidence="3 6" id="KW-0812">Transmembrane</keyword>
<feature type="transmembrane region" description="Helical" evidence="6">
    <location>
        <begin position="38"/>
        <end position="62"/>
    </location>
</feature>
<dbReference type="Pfam" id="PF01810">
    <property type="entry name" value="LysE"/>
    <property type="match status" value="1"/>
</dbReference>
<evidence type="ECO:0000256" key="5">
    <source>
        <dbReference type="ARBA" id="ARBA00023136"/>
    </source>
</evidence>
<organism evidence="7 9">
    <name type="scientific">Lysinibacillus sphaericus</name>
    <name type="common">Bacillus sphaericus</name>
    <dbReference type="NCBI Taxonomy" id="1421"/>
    <lineage>
        <taxon>Bacteria</taxon>
        <taxon>Bacillati</taxon>
        <taxon>Bacillota</taxon>
        <taxon>Bacilli</taxon>
        <taxon>Bacillales</taxon>
        <taxon>Bacillaceae</taxon>
        <taxon>Lysinibacillus</taxon>
    </lineage>
</organism>
<dbReference type="PANTHER" id="PTHR30086">
    <property type="entry name" value="ARGININE EXPORTER PROTEIN ARGO"/>
    <property type="match status" value="1"/>
</dbReference>
<evidence type="ECO:0000313" key="8">
    <source>
        <dbReference type="EMBL" id="SUV16786.1"/>
    </source>
</evidence>
<dbReference type="GO" id="GO:0015171">
    <property type="term" value="F:amino acid transmembrane transporter activity"/>
    <property type="evidence" value="ECO:0007669"/>
    <property type="project" value="TreeGrafter"/>
</dbReference>
<dbReference type="EMBL" id="UFSZ01000001">
    <property type="protein sequence ID" value="SUV16786.1"/>
    <property type="molecule type" value="Genomic_DNA"/>
</dbReference>
<dbReference type="PIRSF" id="PIRSF006324">
    <property type="entry name" value="LeuE"/>
    <property type="match status" value="1"/>
</dbReference>
<dbReference type="InterPro" id="IPR001123">
    <property type="entry name" value="LeuE-type"/>
</dbReference>
<keyword evidence="2" id="KW-1003">Cell membrane</keyword>
<reference evidence="8 10" key="2">
    <citation type="submission" date="2018-06" db="EMBL/GenBank/DDBJ databases">
        <authorList>
            <consortium name="Pathogen Informatics"/>
            <person name="Doyle S."/>
        </authorList>
    </citation>
    <scope>NUCLEOTIDE SEQUENCE [LARGE SCALE GENOMIC DNA]</scope>
    <source>
        <strain evidence="8 10">NCTC10338</strain>
    </source>
</reference>
<dbReference type="GO" id="GO:0005886">
    <property type="term" value="C:plasma membrane"/>
    <property type="evidence" value="ECO:0007669"/>
    <property type="project" value="UniProtKB-SubCell"/>
</dbReference>
<dbReference type="GeneID" id="48277336"/>
<keyword evidence="4 6" id="KW-1133">Transmembrane helix</keyword>
<feature type="transmembrane region" description="Helical" evidence="6">
    <location>
        <begin position="6"/>
        <end position="26"/>
    </location>
</feature>
<name>A0A2S0K1P6_LYSSH</name>
<evidence type="ECO:0000313" key="10">
    <source>
        <dbReference type="Proteomes" id="UP000255295"/>
    </source>
</evidence>
<reference evidence="7 9" key="1">
    <citation type="submission" date="2017-03" db="EMBL/GenBank/DDBJ databases">
        <title>The whole genome sequencing and assembly of Lysinibacillus sphaericus DSM 28T strain.</title>
        <authorList>
            <person name="Lee Y.-J."/>
            <person name="Yi H."/>
            <person name="Bahn Y.-S."/>
            <person name="Kim J.F."/>
            <person name="Lee D.-W."/>
        </authorList>
    </citation>
    <scope>NUCLEOTIDE SEQUENCE [LARGE SCALE GENOMIC DNA]</scope>
    <source>
        <strain evidence="7 9">DSM 28</strain>
    </source>
</reference>
<dbReference type="Proteomes" id="UP000238825">
    <property type="component" value="Chromosome"/>
</dbReference>
<feature type="transmembrane region" description="Helical" evidence="6">
    <location>
        <begin position="189"/>
        <end position="207"/>
    </location>
</feature>
<evidence type="ECO:0000313" key="7">
    <source>
        <dbReference type="EMBL" id="AVK97320.1"/>
    </source>
</evidence>
<proteinExistence type="predicted"/>
<protein>
    <submittedName>
        <fullName evidence="8">Efflux transporter</fullName>
    </submittedName>
</protein>
<evidence type="ECO:0000256" key="3">
    <source>
        <dbReference type="ARBA" id="ARBA00022692"/>
    </source>
</evidence>
<evidence type="ECO:0000313" key="9">
    <source>
        <dbReference type="Proteomes" id="UP000238825"/>
    </source>
</evidence>
<dbReference type="Proteomes" id="UP000255295">
    <property type="component" value="Unassembled WGS sequence"/>
</dbReference>
<dbReference type="EMBL" id="CP019980">
    <property type="protein sequence ID" value="AVK97320.1"/>
    <property type="molecule type" value="Genomic_DNA"/>
</dbReference>
<evidence type="ECO:0000256" key="1">
    <source>
        <dbReference type="ARBA" id="ARBA00004651"/>
    </source>
</evidence>
<evidence type="ECO:0000256" key="6">
    <source>
        <dbReference type="SAM" id="Phobius"/>
    </source>
</evidence>
<dbReference type="RefSeq" id="WP_024363505.1">
    <property type="nucleotide sequence ID" value="NZ_BJNS01000001.1"/>
</dbReference>
<feature type="transmembrane region" description="Helical" evidence="6">
    <location>
        <begin position="152"/>
        <end position="177"/>
    </location>
</feature>
<keyword evidence="5 6" id="KW-0472">Membrane</keyword>